<dbReference type="InterPro" id="IPR013106">
    <property type="entry name" value="Ig_V-set"/>
</dbReference>
<feature type="domain" description="Ig-like" evidence="14">
    <location>
        <begin position="142"/>
        <end position="229"/>
    </location>
</feature>
<reference evidence="15" key="1">
    <citation type="submission" date="2021-01" db="EMBL/GenBank/DDBJ databases">
        <authorList>
            <person name="Zahm M."/>
            <person name="Roques C."/>
            <person name="Cabau C."/>
            <person name="Klopp C."/>
            <person name="Donnadieu C."/>
            <person name="Jouanno E."/>
            <person name="Lampietro C."/>
            <person name="Louis A."/>
            <person name="Herpin A."/>
            <person name="Echchiki A."/>
            <person name="Berthelot C."/>
            <person name="Parey E."/>
            <person name="Roest-Crollius H."/>
            <person name="Braasch I."/>
            <person name="Postlethwait J."/>
            <person name="Bobe J."/>
            <person name="Montfort J."/>
            <person name="Bouchez O."/>
            <person name="Begum T."/>
            <person name="Mejri S."/>
            <person name="Adams A."/>
            <person name="Chen W.-J."/>
            <person name="Guiguen Y."/>
        </authorList>
    </citation>
    <scope>NUCLEOTIDE SEQUENCE</scope>
    <source>
        <tissue evidence="15">Blood</tissue>
    </source>
</reference>
<evidence type="ECO:0000313" key="16">
    <source>
        <dbReference type="Proteomes" id="UP000829720"/>
    </source>
</evidence>
<dbReference type="Pfam" id="PF13927">
    <property type="entry name" value="Ig_3"/>
    <property type="match status" value="1"/>
</dbReference>
<name>A0A8T3E1W0_9TELE</name>
<dbReference type="InterPro" id="IPR013783">
    <property type="entry name" value="Ig-like_fold"/>
</dbReference>
<dbReference type="InterPro" id="IPR007110">
    <property type="entry name" value="Ig-like_dom"/>
</dbReference>
<gene>
    <name evidence="15" type="ORF">AGOR_G00036240</name>
</gene>
<dbReference type="SUPFAM" id="SSF48726">
    <property type="entry name" value="Immunoglobulin"/>
    <property type="match status" value="2"/>
</dbReference>
<evidence type="ECO:0000256" key="11">
    <source>
        <dbReference type="ARBA" id="ARBA00046288"/>
    </source>
</evidence>
<organism evidence="15 16">
    <name type="scientific">Albula goreensis</name>
    <dbReference type="NCBI Taxonomy" id="1534307"/>
    <lineage>
        <taxon>Eukaryota</taxon>
        <taxon>Metazoa</taxon>
        <taxon>Chordata</taxon>
        <taxon>Craniata</taxon>
        <taxon>Vertebrata</taxon>
        <taxon>Euteleostomi</taxon>
        <taxon>Actinopterygii</taxon>
        <taxon>Neopterygii</taxon>
        <taxon>Teleostei</taxon>
        <taxon>Albuliformes</taxon>
        <taxon>Albulidae</taxon>
        <taxon>Albula</taxon>
    </lineage>
</organism>
<keyword evidence="7" id="KW-1015">Disulfide bond</keyword>
<feature type="transmembrane region" description="Helical" evidence="12">
    <location>
        <begin position="350"/>
        <end position="369"/>
    </location>
</feature>
<keyword evidence="6 12" id="KW-0472">Membrane</keyword>
<dbReference type="GO" id="GO:0012505">
    <property type="term" value="C:endomembrane system"/>
    <property type="evidence" value="ECO:0007669"/>
    <property type="project" value="UniProtKB-SubCell"/>
</dbReference>
<dbReference type="GO" id="GO:0005737">
    <property type="term" value="C:cytoplasm"/>
    <property type="evidence" value="ECO:0007669"/>
    <property type="project" value="UniProtKB-SubCell"/>
</dbReference>
<dbReference type="InterPro" id="IPR003599">
    <property type="entry name" value="Ig_sub"/>
</dbReference>
<keyword evidence="9" id="KW-0131">Cell cycle</keyword>
<evidence type="ECO:0000313" key="15">
    <source>
        <dbReference type="EMBL" id="KAI1901617.1"/>
    </source>
</evidence>
<evidence type="ECO:0000256" key="9">
    <source>
        <dbReference type="ARBA" id="ARBA00023306"/>
    </source>
</evidence>
<evidence type="ECO:0000259" key="14">
    <source>
        <dbReference type="PROSITE" id="PS50835"/>
    </source>
</evidence>
<keyword evidence="8" id="KW-0325">Glycoprotein</keyword>
<evidence type="ECO:0000256" key="6">
    <source>
        <dbReference type="ARBA" id="ARBA00023136"/>
    </source>
</evidence>
<feature type="signal peptide" evidence="13">
    <location>
        <begin position="1"/>
        <end position="17"/>
    </location>
</feature>
<accession>A0A8T3E1W0</accession>
<evidence type="ECO:0000256" key="13">
    <source>
        <dbReference type="SAM" id="SignalP"/>
    </source>
</evidence>
<feature type="domain" description="Ig-like" evidence="14">
    <location>
        <begin position="234"/>
        <end position="324"/>
    </location>
</feature>
<dbReference type="InterPro" id="IPR036179">
    <property type="entry name" value="Ig-like_dom_sf"/>
</dbReference>
<evidence type="ECO:0000256" key="5">
    <source>
        <dbReference type="ARBA" id="ARBA00022989"/>
    </source>
</evidence>
<evidence type="ECO:0000256" key="1">
    <source>
        <dbReference type="ARBA" id="ARBA00004496"/>
    </source>
</evidence>
<comment type="subcellular location">
    <subcellularLocation>
        <location evidence="1">Cytoplasm</location>
    </subcellularLocation>
    <subcellularLocation>
        <location evidence="11">Endomembrane system</location>
        <topology evidence="11">Single-pass type I membrane protein</topology>
    </subcellularLocation>
</comment>
<evidence type="ECO:0000256" key="2">
    <source>
        <dbReference type="ARBA" id="ARBA00022490"/>
    </source>
</evidence>
<proteinExistence type="predicted"/>
<feature type="chain" id="PRO_5035902802" description="Ig-like domain-containing protein" evidence="13">
    <location>
        <begin position="18"/>
        <end position="457"/>
    </location>
</feature>
<keyword evidence="10" id="KW-0393">Immunoglobulin domain</keyword>
<sequence length="457" mass="51117">METIGITFLLLFYAVTSHLSGSTYVRVPPILHGIHGNSLLLPVENLIWTEDMDVSFYWNFRRRSDHHSTLLVVSKGKKFINMDNSKRFSFQPPNASLLINNLDETVEGEYRLEFSVTFRNGSKAVKEEKLVQITVDVPISVPVIRKNPSTEVVEDRDDVMLICSVENGTRVQYQWYRNNRPIRTGARHALSPNNNTLVISPVRKEDIGDYSCVAKNVISQKKSDPVALTVFYGPYNLAVKSDRGLQTGEVFTVNPGELVFFDCWADSNPPNSCVWISKANNDTEVVMIGPRFKVMMSYTLADTQEYVCRAFNNATQKQDETQFTLVVASLGPGKGNGADMLQAGSMVSPLAAIVIASLIIITCMLVVLFRKSCHPHRAIKNIYKRPLSDQKGPHLSGHEDATEDFGIYEFVAIPGKAESMQASSRSLAQLDSIQDLHTTIYDVIRHIPETPTQSLLK</sequence>
<dbReference type="InterPro" id="IPR003598">
    <property type="entry name" value="Ig_sub2"/>
</dbReference>
<keyword evidence="3 12" id="KW-0812">Transmembrane</keyword>
<dbReference type="InterPro" id="IPR052280">
    <property type="entry name" value="HEPACAM_domain"/>
</dbReference>
<keyword evidence="2" id="KW-0963">Cytoplasm</keyword>
<evidence type="ECO:0000256" key="3">
    <source>
        <dbReference type="ARBA" id="ARBA00022692"/>
    </source>
</evidence>
<dbReference type="PROSITE" id="PS50835">
    <property type="entry name" value="IG_LIKE"/>
    <property type="match status" value="2"/>
</dbReference>
<evidence type="ECO:0000256" key="4">
    <source>
        <dbReference type="ARBA" id="ARBA00022729"/>
    </source>
</evidence>
<dbReference type="Proteomes" id="UP000829720">
    <property type="component" value="Unassembled WGS sequence"/>
</dbReference>
<dbReference type="AlphaFoldDB" id="A0A8T3E1W0"/>
<evidence type="ECO:0000256" key="7">
    <source>
        <dbReference type="ARBA" id="ARBA00023157"/>
    </source>
</evidence>
<protein>
    <recommendedName>
        <fullName evidence="14">Ig-like domain-containing protein</fullName>
    </recommendedName>
</protein>
<dbReference type="SMART" id="SM00409">
    <property type="entry name" value="IG"/>
    <property type="match status" value="3"/>
</dbReference>
<dbReference type="Gene3D" id="2.60.40.10">
    <property type="entry name" value="Immunoglobulins"/>
    <property type="match status" value="3"/>
</dbReference>
<dbReference type="PANTHER" id="PTHR44888:SF1">
    <property type="entry name" value="HEPACAM FAMILY MEMBER 2"/>
    <property type="match status" value="1"/>
</dbReference>
<dbReference type="EMBL" id="JAERUA010000003">
    <property type="protein sequence ID" value="KAI1901617.1"/>
    <property type="molecule type" value="Genomic_DNA"/>
</dbReference>
<keyword evidence="4 13" id="KW-0732">Signal</keyword>
<evidence type="ECO:0000256" key="8">
    <source>
        <dbReference type="ARBA" id="ARBA00023180"/>
    </source>
</evidence>
<dbReference type="OrthoDB" id="9872799at2759"/>
<dbReference type="SMART" id="SM00408">
    <property type="entry name" value="IGc2"/>
    <property type="match status" value="1"/>
</dbReference>
<keyword evidence="16" id="KW-1185">Reference proteome</keyword>
<evidence type="ECO:0000256" key="12">
    <source>
        <dbReference type="SAM" id="Phobius"/>
    </source>
</evidence>
<keyword evidence="5 12" id="KW-1133">Transmembrane helix</keyword>
<dbReference type="Pfam" id="PF07686">
    <property type="entry name" value="V-set"/>
    <property type="match status" value="1"/>
</dbReference>
<evidence type="ECO:0000256" key="10">
    <source>
        <dbReference type="ARBA" id="ARBA00023319"/>
    </source>
</evidence>
<dbReference type="PANTHER" id="PTHR44888">
    <property type="entry name" value="HEPACAM FAMILY MEMBER 2-RELATED"/>
    <property type="match status" value="1"/>
</dbReference>
<comment type="caution">
    <text evidence="15">The sequence shown here is derived from an EMBL/GenBank/DDBJ whole genome shotgun (WGS) entry which is preliminary data.</text>
</comment>